<evidence type="ECO:0000256" key="4">
    <source>
        <dbReference type="ARBA" id="ARBA00022729"/>
    </source>
</evidence>
<feature type="signal peptide" evidence="8">
    <location>
        <begin position="1"/>
        <end position="20"/>
    </location>
</feature>
<accession>A0A265N7A3</accession>
<dbReference type="OrthoDB" id="2592518at2"/>
<comment type="subcellular location">
    <subcellularLocation>
        <location evidence="1">Membrane</location>
        <topology evidence="1">Lipid-anchor</topology>
    </subcellularLocation>
</comment>
<feature type="domain" description="Spore germination protein N-terminal" evidence="10">
    <location>
        <begin position="22"/>
        <end position="189"/>
    </location>
</feature>
<comment type="caution">
    <text evidence="11">The sequence shown here is derived from an EMBL/GenBank/DDBJ whole genome shotgun (WGS) entry which is preliminary data.</text>
</comment>
<dbReference type="EMBL" id="NPMS01000007">
    <property type="protein sequence ID" value="OZU87873.1"/>
    <property type="molecule type" value="Genomic_DNA"/>
</dbReference>
<dbReference type="Proteomes" id="UP000216498">
    <property type="component" value="Unassembled WGS sequence"/>
</dbReference>
<dbReference type="PANTHER" id="PTHR35789:SF1">
    <property type="entry name" value="SPORE GERMINATION PROTEIN B3"/>
    <property type="match status" value="1"/>
</dbReference>
<evidence type="ECO:0000256" key="5">
    <source>
        <dbReference type="ARBA" id="ARBA00023136"/>
    </source>
</evidence>
<evidence type="ECO:0000259" key="9">
    <source>
        <dbReference type="Pfam" id="PF05504"/>
    </source>
</evidence>
<feature type="domain" description="Spore germination GerAC-like C-terminal" evidence="9">
    <location>
        <begin position="201"/>
        <end position="377"/>
    </location>
</feature>
<keyword evidence="4 8" id="KW-0732">Signal</keyword>
<evidence type="ECO:0000313" key="11">
    <source>
        <dbReference type="EMBL" id="OZU87873.1"/>
    </source>
</evidence>
<dbReference type="Pfam" id="PF25198">
    <property type="entry name" value="Spore_GerAC_N"/>
    <property type="match status" value="1"/>
</dbReference>
<organism evidence="11 12">
    <name type="scientific">Virgibacillus indicus</name>
    <dbReference type="NCBI Taxonomy" id="2024554"/>
    <lineage>
        <taxon>Bacteria</taxon>
        <taxon>Bacillati</taxon>
        <taxon>Bacillota</taxon>
        <taxon>Bacilli</taxon>
        <taxon>Bacillales</taxon>
        <taxon>Bacillaceae</taxon>
        <taxon>Virgibacillus</taxon>
    </lineage>
</organism>
<sequence length="380" mass="42837">MYRKILIIAMVSLLFLTACPESKVIENQGIINTRGIDINPDQENQIETTLIVYQFDDQATNITKTLYGVGHTIKAAREKANESSSFNLTPGQIRLNLFGRELAEQGIIEYISAMISDARISDTMLLAVADSSAKEILTEGQKVTSINVGQYLHGVIDREHKEETLPRVELNDFSHIYNDVGIDPILPVIGSKNGEPVKTSIALFQDDKYVKELPLVDGLLVNLFQKTIGNAPLELKLPMEPFREYEAKKELHPSNSENLYVRIGLNGKSQTKLTDFEEKHFKTTINLGIILEEFSELISMKDEKAADLLEKEIAKQIEGKYETLLKKVQEANADPFGFGNIYRTHRKAGDLTKKEWREIFPTISVDFNVNVEVLNYGTTK</sequence>
<dbReference type="InterPro" id="IPR057336">
    <property type="entry name" value="GerAC_N"/>
</dbReference>
<evidence type="ECO:0000313" key="12">
    <source>
        <dbReference type="Proteomes" id="UP000216498"/>
    </source>
</evidence>
<keyword evidence="6" id="KW-0564">Palmitate</keyword>
<dbReference type="Pfam" id="PF05504">
    <property type="entry name" value="Spore_GerAC"/>
    <property type="match status" value="1"/>
</dbReference>
<comment type="similarity">
    <text evidence="2">Belongs to the GerABKC lipoprotein family.</text>
</comment>
<dbReference type="NCBIfam" id="TIGR02887">
    <property type="entry name" value="spore_ger_x_C"/>
    <property type="match status" value="1"/>
</dbReference>
<name>A0A265N7A3_9BACI</name>
<dbReference type="InterPro" id="IPR008844">
    <property type="entry name" value="Spore_GerAC-like"/>
</dbReference>
<evidence type="ECO:0000256" key="3">
    <source>
        <dbReference type="ARBA" id="ARBA00022544"/>
    </source>
</evidence>
<dbReference type="PANTHER" id="PTHR35789">
    <property type="entry name" value="SPORE GERMINATION PROTEIN B3"/>
    <property type="match status" value="1"/>
</dbReference>
<dbReference type="InterPro" id="IPR038501">
    <property type="entry name" value="Spore_GerAC_C_sf"/>
</dbReference>
<dbReference type="PROSITE" id="PS51257">
    <property type="entry name" value="PROKAR_LIPOPROTEIN"/>
    <property type="match status" value="1"/>
</dbReference>
<dbReference type="RefSeq" id="WP_094886561.1">
    <property type="nucleotide sequence ID" value="NZ_NPMS01000007.1"/>
</dbReference>
<reference evidence="11 12" key="1">
    <citation type="submission" date="2017-08" db="EMBL/GenBank/DDBJ databases">
        <title>Virgibacillus indicus sp. nov. and Virgibacillus profoundi sp. nov, two moderately halophilic bacteria isolated from marine sediment by using the Microfluidic Streak Plate.</title>
        <authorList>
            <person name="Xu B."/>
            <person name="Hu B."/>
            <person name="Wang J."/>
            <person name="Zhu Y."/>
            <person name="Huang L."/>
            <person name="Du W."/>
            <person name="Huang Y."/>
        </authorList>
    </citation>
    <scope>NUCLEOTIDE SEQUENCE [LARGE SCALE GENOMIC DNA]</scope>
    <source>
        <strain evidence="11 12">IO3-P2-C2</strain>
    </source>
</reference>
<evidence type="ECO:0000259" key="10">
    <source>
        <dbReference type="Pfam" id="PF25198"/>
    </source>
</evidence>
<keyword evidence="5" id="KW-0472">Membrane</keyword>
<dbReference type="AlphaFoldDB" id="A0A265N7A3"/>
<gene>
    <name evidence="11" type="ORF">CIL03_14310</name>
</gene>
<keyword evidence="3" id="KW-0309">Germination</keyword>
<keyword evidence="12" id="KW-1185">Reference proteome</keyword>
<evidence type="ECO:0000256" key="7">
    <source>
        <dbReference type="ARBA" id="ARBA00023288"/>
    </source>
</evidence>
<keyword evidence="7" id="KW-0449">Lipoprotein</keyword>
<dbReference type="GO" id="GO:0016020">
    <property type="term" value="C:membrane"/>
    <property type="evidence" value="ECO:0007669"/>
    <property type="project" value="UniProtKB-SubCell"/>
</dbReference>
<evidence type="ECO:0000256" key="8">
    <source>
        <dbReference type="SAM" id="SignalP"/>
    </source>
</evidence>
<dbReference type="InterPro" id="IPR046953">
    <property type="entry name" value="Spore_GerAC-like_C"/>
</dbReference>
<proteinExistence type="inferred from homology"/>
<evidence type="ECO:0000256" key="2">
    <source>
        <dbReference type="ARBA" id="ARBA00007886"/>
    </source>
</evidence>
<dbReference type="Gene3D" id="3.30.300.210">
    <property type="entry name" value="Nutrient germinant receptor protein C, domain 3"/>
    <property type="match status" value="1"/>
</dbReference>
<evidence type="ECO:0000256" key="6">
    <source>
        <dbReference type="ARBA" id="ARBA00023139"/>
    </source>
</evidence>
<protein>
    <submittedName>
        <fullName evidence="11">Uncharacterized protein</fullName>
    </submittedName>
</protein>
<feature type="chain" id="PRO_5038741783" evidence="8">
    <location>
        <begin position="21"/>
        <end position="380"/>
    </location>
</feature>
<evidence type="ECO:0000256" key="1">
    <source>
        <dbReference type="ARBA" id="ARBA00004635"/>
    </source>
</evidence>
<dbReference type="GO" id="GO:0009847">
    <property type="term" value="P:spore germination"/>
    <property type="evidence" value="ECO:0007669"/>
    <property type="project" value="InterPro"/>
</dbReference>